<dbReference type="EMBL" id="ML002531">
    <property type="protein sequence ID" value="RKP37170.1"/>
    <property type="molecule type" value="Genomic_DNA"/>
</dbReference>
<protein>
    <submittedName>
        <fullName evidence="1">Uncharacterized protein</fullName>
    </submittedName>
</protein>
<dbReference type="Proteomes" id="UP000268162">
    <property type="component" value="Unassembled WGS sequence"/>
</dbReference>
<reference evidence="2" key="1">
    <citation type="journal article" date="2018" name="Nat. Microbiol.">
        <title>Leveraging single-cell genomics to expand the fungal tree of life.</title>
        <authorList>
            <person name="Ahrendt S.R."/>
            <person name="Quandt C.A."/>
            <person name="Ciobanu D."/>
            <person name="Clum A."/>
            <person name="Salamov A."/>
            <person name="Andreopoulos B."/>
            <person name="Cheng J.F."/>
            <person name="Woyke T."/>
            <person name="Pelin A."/>
            <person name="Henrissat B."/>
            <person name="Reynolds N.K."/>
            <person name="Benny G.L."/>
            <person name="Smith M.E."/>
            <person name="James T.Y."/>
            <person name="Grigoriev I.V."/>
        </authorList>
    </citation>
    <scope>NUCLEOTIDE SEQUENCE [LARGE SCALE GENOMIC DNA]</scope>
    <source>
        <strain evidence="2">RSA 468</strain>
    </source>
</reference>
<name>A0A4P9ZWU8_9FUNG</name>
<organism evidence="1 2">
    <name type="scientific">Dimargaris cristalligena</name>
    <dbReference type="NCBI Taxonomy" id="215637"/>
    <lineage>
        <taxon>Eukaryota</taxon>
        <taxon>Fungi</taxon>
        <taxon>Fungi incertae sedis</taxon>
        <taxon>Zoopagomycota</taxon>
        <taxon>Kickxellomycotina</taxon>
        <taxon>Dimargaritomycetes</taxon>
        <taxon>Dimargaritales</taxon>
        <taxon>Dimargaritaceae</taxon>
        <taxon>Dimargaris</taxon>
    </lineage>
</organism>
<keyword evidence="2" id="KW-1185">Reference proteome</keyword>
<accession>A0A4P9ZWU8</accession>
<proteinExistence type="predicted"/>
<gene>
    <name evidence="1" type="ORF">BJ085DRAFT_37881</name>
</gene>
<evidence type="ECO:0000313" key="1">
    <source>
        <dbReference type="EMBL" id="RKP37170.1"/>
    </source>
</evidence>
<evidence type="ECO:0000313" key="2">
    <source>
        <dbReference type="Proteomes" id="UP000268162"/>
    </source>
</evidence>
<dbReference type="AlphaFoldDB" id="A0A4P9ZWU8"/>
<sequence length="115" mass="13700">MATVYMSHRPLITTSEDLEQTYSQGSVNDITFQRQYEELGQSVVSLMREHHNHQEMIITLRQMIENRAEKIRNKTLLLRDMKKQAGYLNRLYSSPYVVKATVPGYREFFMEIIRR</sequence>